<name>A0A1A7C2F7_9BURK</name>
<dbReference type="InterPro" id="IPR036390">
    <property type="entry name" value="WH_DNA-bd_sf"/>
</dbReference>
<dbReference type="Proteomes" id="UP000092713">
    <property type="component" value="Unassembled WGS sequence"/>
</dbReference>
<proteinExistence type="predicted"/>
<dbReference type="RefSeq" id="WP_082988965.1">
    <property type="nucleotide sequence ID" value="NZ_LOCQ01000057.1"/>
</dbReference>
<evidence type="ECO:0000256" key="3">
    <source>
        <dbReference type="ARBA" id="ARBA00023163"/>
    </source>
</evidence>
<dbReference type="GO" id="GO:0003677">
    <property type="term" value="F:DNA binding"/>
    <property type="evidence" value="ECO:0007669"/>
    <property type="project" value="UniProtKB-KW"/>
</dbReference>
<keyword evidence="1" id="KW-0805">Transcription regulation</keyword>
<gene>
    <name evidence="5" type="ORF">ASR47_100698</name>
</gene>
<evidence type="ECO:0000313" key="6">
    <source>
        <dbReference type="Proteomes" id="UP000092713"/>
    </source>
</evidence>
<comment type="caution">
    <text evidence="5">The sequence shown here is derived from an EMBL/GenBank/DDBJ whole genome shotgun (WGS) entry which is preliminary data.</text>
</comment>
<keyword evidence="2 5" id="KW-0238">DNA-binding</keyword>
<dbReference type="PANTHER" id="PTHR42756">
    <property type="entry name" value="TRANSCRIPTIONAL REGULATOR, MARR"/>
    <property type="match status" value="1"/>
</dbReference>
<dbReference type="GO" id="GO:0003700">
    <property type="term" value="F:DNA-binding transcription factor activity"/>
    <property type="evidence" value="ECO:0007669"/>
    <property type="project" value="InterPro"/>
</dbReference>
<dbReference type="SMART" id="SM00347">
    <property type="entry name" value="HTH_MARR"/>
    <property type="match status" value="1"/>
</dbReference>
<dbReference type="STRING" id="1747903.ASR47_100698"/>
<protein>
    <submittedName>
        <fullName evidence="5">DNA-binding transcriptional regulator, MarR family</fullName>
    </submittedName>
</protein>
<organism evidence="5 6">
    <name type="scientific">Janthinobacterium psychrotolerans</name>
    <dbReference type="NCBI Taxonomy" id="1747903"/>
    <lineage>
        <taxon>Bacteria</taxon>
        <taxon>Pseudomonadati</taxon>
        <taxon>Pseudomonadota</taxon>
        <taxon>Betaproteobacteria</taxon>
        <taxon>Burkholderiales</taxon>
        <taxon>Oxalobacteraceae</taxon>
        <taxon>Janthinobacterium</taxon>
    </lineage>
</organism>
<dbReference type="SUPFAM" id="SSF46785">
    <property type="entry name" value="Winged helix' DNA-binding domain"/>
    <property type="match status" value="1"/>
</dbReference>
<dbReference type="PRINTS" id="PR00598">
    <property type="entry name" value="HTHMARR"/>
</dbReference>
<dbReference type="EMBL" id="LOCQ01000057">
    <property type="protein sequence ID" value="OBV38498.1"/>
    <property type="molecule type" value="Genomic_DNA"/>
</dbReference>
<feature type="domain" description="HTH marR-type" evidence="4">
    <location>
        <begin position="29"/>
        <end position="161"/>
    </location>
</feature>
<dbReference type="InterPro" id="IPR036388">
    <property type="entry name" value="WH-like_DNA-bd_sf"/>
</dbReference>
<evidence type="ECO:0000259" key="4">
    <source>
        <dbReference type="PROSITE" id="PS50995"/>
    </source>
</evidence>
<sequence>MNHNVEAATMPPPASATNAANAASVSELEAHLGYWLRFVSNHVSHSFQKKAEANGVTVSEWVVLREMFRLGCTSPTVLAQVAGMSKGAVSKLIDRLEGKGMVSKSILLADRRQHSIELTTEGEALVPVLAGMADQNDEEFFGQLPPQLRENLLVAMKEVARTHQLKSEPLN</sequence>
<dbReference type="Pfam" id="PF01047">
    <property type="entry name" value="MarR"/>
    <property type="match status" value="1"/>
</dbReference>
<dbReference type="PATRIC" id="fig|1747903.4.peg.2048"/>
<dbReference type="PANTHER" id="PTHR42756:SF1">
    <property type="entry name" value="TRANSCRIPTIONAL REPRESSOR OF EMRAB OPERON"/>
    <property type="match status" value="1"/>
</dbReference>
<dbReference type="InterPro" id="IPR000835">
    <property type="entry name" value="HTH_MarR-typ"/>
</dbReference>
<keyword evidence="3" id="KW-0804">Transcription</keyword>
<dbReference type="AlphaFoldDB" id="A0A1A7C2F7"/>
<dbReference type="Gene3D" id="1.10.10.10">
    <property type="entry name" value="Winged helix-like DNA-binding domain superfamily/Winged helix DNA-binding domain"/>
    <property type="match status" value="1"/>
</dbReference>
<keyword evidence="6" id="KW-1185">Reference proteome</keyword>
<evidence type="ECO:0000313" key="5">
    <source>
        <dbReference type="EMBL" id="OBV38498.1"/>
    </source>
</evidence>
<dbReference type="PROSITE" id="PS50995">
    <property type="entry name" value="HTH_MARR_2"/>
    <property type="match status" value="1"/>
</dbReference>
<evidence type="ECO:0000256" key="2">
    <source>
        <dbReference type="ARBA" id="ARBA00023125"/>
    </source>
</evidence>
<accession>A0A1A7C2F7</accession>
<evidence type="ECO:0000256" key="1">
    <source>
        <dbReference type="ARBA" id="ARBA00023015"/>
    </source>
</evidence>
<reference evidence="5 6" key="1">
    <citation type="submission" date="2016-04" db="EMBL/GenBank/DDBJ databases">
        <title>Draft genome sequence of Janthinobacterium psychrotolerans sp. nov., isolated from freshwater sediments in Denmark.</title>
        <authorList>
            <person name="Gong X."/>
            <person name="Skrivergaard S."/>
            <person name="Korsgaard B.S."/>
            <person name="Schreiber L."/>
            <person name="Marshall I.P."/>
            <person name="Finster K."/>
            <person name="Schramm A."/>
        </authorList>
    </citation>
    <scope>NUCLEOTIDE SEQUENCE [LARGE SCALE GENOMIC DNA]</scope>
    <source>
        <strain evidence="5 6">S3-2</strain>
    </source>
</reference>